<keyword evidence="7" id="KW-1185">Reference proteome</keyword>
<dbReference type="InterPro" id="IPR000847">
    <property type="entry name" value="LysR_HTH_N"/>
</dbReference>
<evidence type="ECO:0000259" key="5">
    <source>
        <dbReference type="PROSITE" id="PS50931"/>
    </source>
</evidence>
<dbReference type="PROSITE" id="PS50931">
    <property type="entry name" value="HTH_LYSR"/>
    <property type="match status" value="1"/>
</dbReference>
<dbReference type="InterPro" id="IPR037402">
    <property type="entry name" value="YidZ_PBP2"/>
</dbReference>
<dbReference type="InterPro" id="IPR050389">
    <property type="entry name" value="LysR-type_TF"/>
</dbReference>
<dbReference type="AlphaFoldDB" id="A0A2S9XCX8"/>
<dbReference type="InterPro" id="IPR036390">
    <property type="entry name" value="WH_DNA-bd_sf"/>
</dbReference>
<dbReference type="GO" id="GO:0003700">
    <property type="term" value="F:DNA-binding transcription factor activity"/>
    <property type="evidence" value="ECO:0007669"/>
    <property type="project" value="InterPro"/>
</dbReference>
<keyword evidence="3" id="KW-0238">DNA-binding</keyword>
<comment type="similarity">
    <text evidence="1">Belongs to the LysR transcriptional regulatory family.</text>
</comment>
<gene>
    <name evidence="6" type="primary">syrM1</name>
    <name evidence="6" type="ORF">ENSA5_61520</name>
</gene>
<dbReference type="InterPro" id="IPR005119">
    <property type="entry name" value="LysR_subst-bd"/>
</dbReference>
<dbReference type="Proteomes" id="UP000237968">
    <property type="component" value="Unassembled WGS sequence"/>
</dbReference>
<proteinExistence type="inferred from homology"/>
<evidence type="ECO:0000313" key="7">
    <source>
        <dbReference type="Proteomes" id="UP000237968"/>
    </source>
</evidence>
<dbReference type="SUPFAM" id="SSF46785">
    <property type="entry name" value="Winged helix' DNA-binding domain"/>
    <property type="match status" value="1"/>
</dbReference>
<evidence type="ECO:0000256" key="1">
    <source>
        <dbReference type="ARBA" id="ARBA00009437"/>
    </source>
</evidence>
<dbReference type="PANTHER" id="PTHR30118">
    <property type="entry name" value="HTH-TYPE TRANSCRIPTIONAL REGULATOR LEUO-RELATED"/>
    <property type="match status" value="1"/>
</dbReference>
<comment type="caution">
    <text evidence="6">The sequence shown here is derived from an EMBL/GenBank/DDBJ whole genome shotgun (WGS) entry which is preliminary data.</text>
</comment>
<evidence type="ECO:0000313" key="6">
    <source>
        <dbReference type="EMBL" id="PRP90718.1"/>
    </source>
</evidence>
<dbReference type="InterPro" id="IPR036388">
    <property type="entry name" value="WH-like_DNA-bd_sf"/>
</dbReference>
<dbReference type="EMBL" id="PVNK01000269">
    <property type="protein sequence ID" value="PRP90718.1"/>
    <property type="molecule type" value="Genomic_DNA"/>
</dbReference>
<evidence type="ECO:0000256" key="3">
    <source>
        <dbReference type="ARBA" id="ARBA00023125"/>
    </source>
</evidence>
<sequence>MDASELAGQNLNLLVALHALLRERHVSRAAAQLGVSQPAMSRSLGRLRELFDDPLLVRVKAGMQPTPRALELLPQIEAILAEVLELIRPVEFCPATASGTVRVAAPDLVVYMLVPALMRSLAEQAPGLDLDIVSWRPSWREDLETSAIDLCVGMPSGDEPNIYARTLFESDWACVLRKGHPALRAKWTVERFAGLDHLLVSLTGRGGGQIDAALARHGLERHVALRVPYPVLTPLLVAETDLVLTTPRWLARKLASTAQLAVRRPPIPVPPLRAPMLWHERSHRDPTHRWLRDLVARLAGELDPRALRW</sequence>
<organism evidence="6 7">
    <name type="scientific">Enhygromyxa salina</name>
    <dbReference type="NCBI Taxonomy" id="215803"/>
    <lineage>
        <taxon>Bacteria</taxon>
        <taxon>Pseudomonadati</taxon>
        <taxon>Myxococcota</taxon>
        <taxon>Polyangia</taxon>
        <taxon>Nannocystales</taxon>
        <taxon>Nannocystaceae</taxon>
        <taxon>Enhygromyxa</taxon>
    </lineage>
</organism>
<protein>
    <submittedName>
        <fullName evidence="6">HTH-type transcriptional regulator SyrM 1</fullName>
    </submittedName>
</protein>
<dbReference type="CDD" id="cd08417">
    <property type="entry name" value="PBP2_Nitroaromatics_like"/>
    <property type="match status" value="1"/>
</dbReference>
<dbReference type="PRINTS" id="PR00039">
    <property type="entry name" value="HTHLYSR"/>
</dbReference>
<evidence type="ECO:0000256" key="2">
    <source>
        <dbReference type="ARBA" id="ARBA00023015"/>
    </source>
</evidence>
<evidence type="ECO:0000256" key="4">
    <source>
        <dbReference type="ARBA" id="ARBA00023163"/>
    </source>
</evidence>
<reference evidence="6 7" key="1">
    <citation type="submission" date="2018-03" db="EMBL/GenBank/DDBJ databases">
        <title>Draft Genome Sequences of the Obligatory Marine Myxobacteria Enhygromyxa salina SWB005.</title>
        <authorList>
            <person name="Poehlein A."/>
            <person name="Moghaddam J.A."/>
            <person name="Harms H."/>
            <person name="Alanjari M."/>
            <person name="Koenig G.M."/>
            <person name="Daniel R."/>
            <person name="Schaeberle T.F."/>
        </authorList>
    </citation>
    <scope>NUCLEOTIDE SEQUENCE [LARGE SCALE GENOMIC DNA]</scope>
    <source>
        <strain evidence="6 7">SWB005</strain>
    </source>
</reference>
<name>A0A2S9XCX8_9BACT</name>
<dbReference type="Pfam" id="PF03466">
    <property type="entry name" value="LysR_substrate"/>
    <property type="match status" value="1"/>
</dbReference>
<dbReference type="Gene3D" id="1.10.10.10">
    <property type="entry name" value="Winged helix-like DNA-binding domain superfamily/Winged helix DNA-binding domain"/>
    <property type="match status" value="1"/>
</dbReference>
<keyword evidence="4" id="KW-0804">Transcription</keyword>
<dbReference type="SUPFAM" id="SSF53850">
    <property type="entry name" value="Periplasmic binding protein-like II"/>
    <property type="match status" value="1"/>
</dbReference>
<dbReference type="Gene3D" id="3.40.190.10">
    <property type="entry name" value="Periplasmic binding protein-like II"/>
    <property type="match status" value="2"/>
</dbReference>
<dbReference type="PANTHER" id="PTHR30118:SF15">
    <property type="entry name" value="TRANSCRIPTIONAL REGULATORY PROTEIN"/>
    <property type="match status" value="1"/>
</dbReference>
<feature type="domain" description="HTH lysR-type" evidence="5">
    <location>
        <begin position="9"/>
        <end position="66"/>
    </location>
</feature>
<dbReference type="OrthoDB" id="5317428at2"/>
<accession>A0A2S9XCX8</accession>
<keyword evidence="2" id="KW-0805">Transcription regulation</keyword>
<dbReference type="GO" id="GO:0003677">
    <property type="term" value="F:DNA binding"/>
    <property type="evidence" value="ECO:0007669"/>
    <property type="project" value="UniProtKB-KW"/>
</dbReference>
<dbReference type="Pfam" id="PF00126">
    <property type="entry name" value="HTH_1"/>
    <property type="match status" value="1"/>
</dbReference>
<dbReference type="RefSeq" id="WP_106395336.1">
    <property type="nucleotide sequence ID" value="NZ_PVNK01000269.1"/>
</dbReference>